<dbReference type="HOGENOM" id="CLU_034180_2_1_11"/>
<evidence type="ECO:0000256" key="4">
    <source>
        <dbReference type="ARBA" id="ARBA00022989"/>
    </source>
</evidence>
<gene>
    <name evidence="9" type="ordered locus">Krad_2039</name>
</gene>
<evidence type="ECO:0000256" key="6">
    <source>
        <dbReference type="SAM" id="Phobius"/>
    </source>
</evidence>
<dbReference type="OrthoDB" id="9793136at2"/>
<name>A6W9N5_KINRD</name>
<dbReference type="STRING" id="266940.Krad_2039"/>
<feature type="transmembrane region" description="Helical" evidence="6">
    <location>
        <begin position="236"/>
        <end position="263"/>
    </location>
</feature>
<feature type="transmembrane region" description="Helical" evidence="6">
    <location>
        <begin position="327"/>
        <end position="349"/>
    </location>
</feature>
<reference evidence="10" key="1">
    <citation type="journal article" date="2008" name="PLoS ONE">
        <title>Survival in nuclear waste, extreme resistance, and potential applications gleaned from the genome sequence of Kineococcus radiotolerans SRS30216.</title>
        <authorList>
            <person name="Bagwell C.E."/>
            <person name="Bhat S."/>
            <person name="Hawkins G.M."/>
            <person name="Smith B.W."/>
            <person name="Biswas T."/>
            <person name="Hoover T.R."/>
            <person name="Saunders E."/>
            <person name="Han C.S."/>
            <person name="Tsodikov O.V."/>
            <person name="Shimkets L.J."/>
        </authorList>
    </citation>
    <scope>NUCLEOTIDE SEQUENCE [LARGE SCALE GENOMIC DNA]</scope>
    <source>
        <strain evidence="10">ATCC BAA-149 / DSM 14245 / SRS30216</strain>
    </source>
</reference>
<feature type="transmembrane region" description="Helical" evidence="6">
    <location>
        <begin position="43"/>
        <end position="64"/>
    </location>
</feature>
<feature type="domain" description="Major facilitator superfamily (MFS) profile" evidence="8">
    <location>
        <begin position="237"/>
        <end position="428"/>
    </location>
</feature>
<evidence type="ECO:0000256" key="3">
    <source>
        <dbReference type="ARBA" id="ARBA00022692"/>
    </source>
</evidence>
<dbReference type="InterPro" id="IPR011701">
    <property type="entry name" value="MFS"/>
</dbReference>
<feature type="transmembrane region" description="Helical" evidence="6">
    <location>
        <begin position="361"/>
        <end position="384"/>
    </location>
</feature>
<dbReference type="GO" id="GO:0005886">
    <property type="term" value="C:plasma membrane"/>
    <property type="evidence" value="ECO:0007669"/>
    <property type="project" value="UniProtKB-SubCell"/>
</dbReference>
<evidence type="ECO:0000313" key="10">
    <source>
        <dbReference type="Proteomes" id="UP000001116"/>
    </source>
</evidence>
<keyword evidence="3 6" id="KW-0812">Transmembrane</keyword>
<dbReference type="PANTHER" id="PTHR23513">
    <property type="entry name" value="INTEGRAL MEMBRANE EFFLUX PROTEIN-RELATED"/>
    <property type="match status" value="1"/>
</dbReference>
<feature type="transmembrane region" description="Helical" evidence="6">
    <location>
        <begin position="390"/>
        <end position="411"/>
    </location>
</feature>
<sequence>MNPRTRLWSVLVAHTTSTAGNAATAIALPLFVLDTTGSTTLTGVVGAAAVAPVVVGGVFGGVLVDRFGYRRTSVVSDAVGAVTIATVPLLHVTTGLPFWALLALVVATGLLDTPGQAARHALLPELAAEAGVPLERATGWMDAAERAARLVGAPAAGALVSLLGAPLVLAMDALTFVLAAVLIAAAVPAAWPATGPADGTAGGEVAAQVGTAPLGGARGYLRELRVGLTFVRGDRLLLAVIAMVAVTNAFDAAYSSVVLPVYATERLDGGVDLGLLVGAFGAGAVAGAFAFGAVGGRWSRRRIFTVAFLLAGGPRFALLALDPGLPVLLAGVVLSGVAAGALNPILSAVELERVPPGARARVAGVVGAGAWAAMPVGILGAGLWLESGSLTTLLLVLALSYLLITLTPALFPVWRELDRRPQAPPTRP</sequence>
<dbReference type="AlphaFoldDB" id="A6W9N5"/>
<keyword evidence="2" id="KW-1003">Cell membrane</keyword>
<dbReference type="Pfam" id="PF07690">
    <property type="entry name" value="MFS_1"/>
    <property type="match status" value="1"/>
</dbReference>
<evidence type="ECO:0000256" key="5">
    <source>
        <dbReference type="ARBA" id="ARBA00023136"/>
    </source>
</evidence>
<accession>A6W9N5</accession>
<organism evidence="9 10">
    <name type="scientific">Kineococcus radiotolerans (strain ATCC BAA-149 / DSM 14245 / SRS30216)</name>
    <dbReference type="NCBI Taxonomy" id="266940"/>
    <lineage>
        <taxon>Bacteria</taxon>
        <taxon>Bacillati</taxon>
        <taxon>Actinomycetota</taxon>
        <taxon>Actinomycetes</taxon>
        <taxon>Kineosporiales</taxon>
        <taxon>Kineosporiaceae</taxon>
        <taxon>Kineococcus</taxon>
    </lineage>
</organism>
<feature type="transmembrane region" description="Helical" evidence="6">
    <location>
        <begin position="173"/>
        <end position="191"/>
    </location>
</feature>
<dbReference type="Gene3D" id="1.20.1250.20">
    <property type="entry name" value="MFS general substrate transporter like domains"/>
    <property type="match status" value="2"/>
</dbReference>
<dbReference type="InterPro" id="IPR020846">
    <property type="entry name" value="MFS_dom"/>
</dbReference>
<evidence type="ECO:0000259" key="8">
    <source>
        <dbReference type="PROSITE" id="PS50850"/>
    </source>
</evidence>
<evidence type="ECO:0000256" key="2">
    <source>
        <dbReference type="ARBA" id="ARBA00022475"/>
    </source>
</evidence>
<dbReference type="GO" id="GO:0022857">
    <property type="term" value="F:transmembrane transporter activity"/>
    <property type="evidence" value="ECO:0007669"/>
    <property type="project" value="InterPro"/>
</dbReference>
<keyword evidence="4 6" id="KW-1133">Transmembrane helix</keyword>
<feature type="signal peptide" evidence="7">
    <location>
        <begin position="1"/>
        <end position="22"/>
    </location>
</feature>
<feature type="transmembrane region" description="Helical" evidence="6">
    <location>
        <begin position="303"/>
        <end position="321"/>
    </location>
</feature>
<dbReference type="Proteomes" id="UP000001116">
    <property type="component" value="Chromosome"/>
</dbReference>
<keyword evidence="10" id="KW-1185">Reference proteome</keyword>
<keyword evidence="7" id="KW-0732">Signal</keyword>
<keyword evidence="5 6" id="KW-0472">Membrane</keyword>
<feature type="transmembrane region" description="Helical" evidence="6">
    <location>
        <begin position="275"/>
        <end position="296"/>
    </location>
</feature>
<evidence type="ECO:0000256" key="1">
    <source>
        <dbReference type="ARBA" id="ARBA00004651"/>
    </source>
</evidence>
<dbReference type="CDD" id="cd06173">
    <property type="entry name" value="MFS_MefA_like"/>
    <property type="match status" value="1"/>
</dbReference>
<protein>
    <submittedName>
        <fullName evidence="9">Major facilitator superfamily MFS_1</fullName>
    </submittedName>
</protein>
<dbReference type="SUPFAM" id="SSF103473">
    <property type="entry name" value="MFS general substrate transporter"/>
    <property type="match status" value="1"/>
</dbReference>
<dbReference type="InterPro" id="IPR036259">
    <property type="entry name" value="MFS_trans_sf"/>
</dbReference>
<dbReference type="KEGG" id="kra:Krad_2039"/>
<dbReference type="RefSeq" id="WP_011981337.1">
    <property type="nucleotide sequence ID" value="NC_009664.2"/>
</dbReference>
<evidence type="ECO:0000256" key="7">
    <source>
        <dbReference type="SAM" id="SignalP"/>
    </source>
</evidence>
<dbReference type="eggNOG" id="COG0477">
    <property type="taxonomic scope" value="Bacteria"/>
</dbReference>
<comment type="subcellular location">
    <subcellularLocation>
        <location evidence="1">Cell membrane</location>
        <topology evidence="1">Multi-pass membrane protein</topology>
    </subcellularLocation>
</comment>
<dbReference type="EMBL" id="CP000750">
    <property type="protein sequence ID" value="ABS03524.1"/>
    <property type="molecule type" value="Genomic_DNA"/>
</dbReference>
<feature type="chain" id="PRO_5002701912" evidence="7">
    <location>
        <begin position="23"/>
        <end position="428"/>
    </location>
</feature>
<dbReference type="PANTHER" id="PTHR23513:SF11">
    <property type="entry name" value="STAPHYLOFERRIN A TRANSPORTER"/>
    <property type="match status" value="1"/>
</dbReference>
<proteinExistence type="predicted"/>
<evidence type="ECO:0000313" key="9">
    <source>
        <dbReference type="EMBL" id="ABS03524.1"/>
    </source>
</evidence>
<dbReference type="PROSITE" id="PS50850">
    <property type="entry name" value="MFS"/>
    <property type="match status" value="1"/>
</dbReference>